<dbReference type="Proteomes" id="UP001214603">
    <property type="component" value="Chromosome 7"/>
</dbReference>
<name>A0AAF0E635_9BASI</name>
<proteinExistence type="predicted"/>
<evidence type="ECO:0000313" key="2">
    <source>
        <dbReference type="Proteomes" id="UP001214603"/>
    </source>
</evidence>
<reference evidence="1" key="1">
    <citation type="submission" date="2023-03" db="EMBL/GenBank/DDBJ databases">
        <title>Mating type loci evolution in Malassezia.</title>
        <authorList>
            <person name="Coelho M.A."/>
        </authorList>
    </citation>
    <scope>NUCLEOTIDE SEQUENCE</scope>
    <source>
        <strain evidence="1">CBS 7876</strain>
    </source>
</reference>
<dbReference type="AlphaFoldDB" id="A0AAF0E635"/>
<gene>
    <name evidence="1" type="ORF">MOBT1_002917</name>
</gene>
<dbReference type="EMBL" id="CP119940">
    <property type="protein sequence ID" value="WFD04212.1"/>
    <property type="molecule type" value="Genomic_DNA"/>
</dbReference>
<accession>A0AAF0E635</accession>
<protein>
    <submittedName>
        <fullName evidence="1">Uncharacterized protein</fullName>
    </submittedName>
</protein>
<keyword evidence="2" id="KW-1185">Reference proteome</keyword>
<organism evidence="1 2">
    <name type="scientific">Malassezia obtusa</name>
    <dbReference type="NCBI Taxonomy" id="76774"/>
    <lineage>
        <taxon>Eukaryota</taxon>
        <taxon>Fungi</taxon>
        <taxon>Dikarya</taxon>
        <taxon>Basidiomycota</taxon>
        <taxon>Ustilaginomycotina</taxon>
        <taxon>Malasseziomycetes</taxon>
        <taxon>Malasseziales</taxon>
        <taxon>Malasseziaceae</taxon>
        <taxon>Malassezia</taxon>
    </lineage>
</organism>
<sequence length="55" mass="6278">MFYQEGDIVNYRPFGGDLKKGKIEKIESKVGGSVEVIYTIEGKQYLSSEIYEKVN</sequence>
<evidence type="ECO:0000313" key="1">
    <source>
        <dbReference type="EMBL" id="WFD04212.1"/>
    </source>
</evidence>